<reference evidence="1 2" key="1">
    <citation type="submission" date="2023-01" db="EMBL/GenBank/DDBJ databases">
        <title>Analysis of 21 Apiospora genomes using comparative genomics revels a genus with tremendous synthesis potential of carbohydrate active enzymes and secondary metabolites.</title>
        <authorList>
            <person name="Sorensen T."/>
        </authorList>
    </citation>
    <scope>NUCLEOTIDE SEQUENCE [LARGE SCALE GENOMIC DNA]</scope>
    <source>
        <strain evidence="1 2">CBS 135458</strain>
    </source>
</reference>
<dbReference type="EMBL" id="JAQQWL010000002">
    <property type="protein sequence ID" value="KAK8087286.1"/>
    <property type="molecule type" value="Genomic_DNA"/>
</dbReference>
<dbReference type="RefSeq" id="XP_066721810.1">
    <property type="nucleotide sequence ID" value="XM_066853669.1"/>
</dbReference>
<organism evidence="1 2">
    <name type="scientific">Apiospora phragmitis</name>
    <dbReference type="NCBI Taxonomy" id="2905665"/>
    <lineage>
        <taxon>Eukaryota</taxon>
        <taxon>Fungi</taxon>
        <taxon>Dikarya</taxon>
        <taxon>Ascomycota</taxon>
        <taxon>Pezizomycotina</taxon>
        <taxon>Sordariomycetes</taxon>
        <taxon>Xylariomycetidae</taxon>
        <taxon>Amphisphaeriales</taxon>
        <taxon>Apiosporaceae</taxon>
        <taxon>Apiospora</taxon>
    </lineage>
</organism>
<accession>A0ABR1WVX1</accession>
<gene>
    <name evidence="1" type="ORF">PG994_002260</name>
</gene>
<dbReference type="Proteomes" id="UP001480595">
    <property type="component" value="Unassembled WGS sequence"/>
</dbReference>
<proteinExistence type="predicted"/>
<evidence type="ECO:0008006" key="3">
    <source>
        <dbReference type="Google" id="ProtNLM"/>
    </source>
</evidence>
<protein>
    <recommendedName>
        <fullName evidence="3">Fungal N-terminal domain-containing protein</fullName>
    </recommendedName>
</protein>
<keyword evidence="2" id="KW-1185">Reference proteome</keyword>
<dbReference type="GeneID" id="92086732"/>
<sequence length="136" mass="14910">MAEVLGIVSGAAGLTSLVLQVADGTSRLRKAYKLTKRVPVEVDRVARHLDFICEVAKRLNCADEQTNQADLIVTYCRSSVQAVAEALDALSQRASDLDSQKGLKTSARRLKWMPSCQDDLESLRKLASDAKTNLMM</sequence>
<evidence type="ECO:0000313" key="2">
    <source>
        <dbReference type="Proteomes" id="UP001480595"/>
    </source>
</evidence>
<name>A0ABR1WVX1_9PEZI</name>
<comment type="caution">
    <text evidence="1">The sequence shown here is derived from an EMBL/GenBank/DDBJ whole genome shotgun (WGS) entry which is preliminary data.</text>
</comment>
<evidence type="ECO:0000313" key="1">
    <source>
        <dbReference type="EMBL" id="KAK8087286.1"/>
    </source>
</evidence>